<keyword evidence="2" id="KW-1015">Disulfide bond</keyword>
<dbReference type="PANTHER" id="PTHR46403">
    <property type="entry name" value="TP53-REGULATED INHIBITOR OF APOPTOSIS 1"/>
    <property type="match status" value="1"/>
</dbReference>
<name>A0AAJ6YRD7_9HYME</name>
<comment type="catalytic activity">
    <reaction evidence="3">
        <text>a 1,2-diacyl-sn-glycero-3-phosphate(in) = a 1,2-diacyl-sn-glycero-3-phosphate(out)</text>
        <dbReference type="Rhea" id="RHEA:36435"/>
        <dbReference type="ChEBI" id="CHEBI:58608"/>
    </reaction>
</comment>
<dbReference type="RefSeq" id="XP_011502826.1">
    <property type="nucleotide sequence ID" value="XM_011504524.1"/>
</dbReference>
<evidence type="ECO:0000256" key="3">
    <source>
        <dbReference type="ARBA" id="ARBA00023706"/>
    </source>
</evidence>
<evidence type="ECO:0000256" key="2">
    <source>
        <dbReference type="ARBA" id="ARBA00023157"/>
    </source>
</evidence>
<evidence type="ECO:0000256" key="1">
    <source>
        <dbReference type="ARBA" id="ARBA00006196"/>
    </source>
</evidence>
<dbReference type="GO" id="GO:0005758">
    <property type="term" value="C:mitochondrial intermembrane space"/>
    <property type="evidence" value="ECO:0007669"/>
    <property type="project" value="TreeGrafter"/>
</dbReference>
<dbReference type="PANTHER" id="PTHR46403:SF1">
    <property type="entry name" value="TP53-REGULATED INHIBITOR OF APOPTOSIS 1"/>
    <property type="match status" value="1"/>
</dbReference>
<protein>
    <submittedName>
        <fullName evidence="5">TP53-regulated inhibitor of apoptosis 1-like isoform X1</fullName>
    </submittedName>
</protein>
<dbReference type="GO" id="GO:0005829">
    <property type="term" value="C:cytosol"/>
    <property type="evidence" value="ECO:0007669"/>
    <property type="project" value="TreeGrafter"/>
</dbReference>
<reference evidence="5" key="1">
    <citation type="submission" date="2025-08" db="UniProtKB">
        <authorList>
            <consortium name="RefSeq"/>
        </authorList>
    </citation>
    <scope>IDENTIFICATION</scope>
</reference>
<dbReference type="AlphaFoldDB" id="A0AAJ6YRD7"/>
<sequence length="85" mass="9879">MTPCAPPYTMCTSSVSRELKQIYDNCFNNWFVEKFLKGDNNDVQCATLLKVYKDCVEKAMKEHQIDLHDVEINHLETNKEKIPPS</sequence>
<dbReference type="KEGG" id="csol:105366183"/>
<evidence type="ECO:0000313" key="5">
    <source>
        <dbReference type="RefSeq" id="XP_011502826.1"/>
    </source>
</evidence>
<dbReference type="GO" id="GO:1990050">
    <property type="term" value="F:phosphatidic acid transfer activity"/>
    <property type="evidence" value="ECO:0007669"/>
    <property type="project" value="TreeGrafter"/>
</dbReference>
<accession>A0AAJ6YRD7</accession>
<keyword evidence="4" id="KW-1185">Reference proteome</keyword>
<dbReference type="Pfam" id="PF05254">
    <property type="entry name" value="UPF0203"/>
    <property type="match status" value="1"/>
</dbReference>
<proteinExistence type="inferred from homology"/>
<dbReference type="InterPro" id="IPR007918">
    <property type="entry name" value="MDM35_apoptosis"/>
</dbReference>
<dbReference type="GO" id="GO:0045332">
    <property type="term" value="P:phospholipid translocation"/>
    <property type="evidence" value="ECO:0007669"/>
    <property type="project" value="TreeGrafter"/>
</dbReference>
<organism evidence="4 5">
    <name type="scientific">Ceratosolen solmsi marchali</name>
    <dbReference type="NCBI Taxonomy" id="326594"/>
    <lineage>
        <taxon>Eukaryota</taxon>
        <taxon>Metazoa</taxon>
        <taxon>Ecdysozoa</taxon>
        <taxon>Arthropoda</taxon>
        <taxon>Hexapoda</taxon>
        <taxon>Insecta</taxon>
        <taxon>Pterygota</taxon>
        <taxon>Neoptera</taxon>
        <taxon>Endopterygota</taxon>
        <taxon>Hymenoptera</taxon>
        <taxon>Apocrita</taxon>
        <taxon>Proctotrupomorpha</taxon>
        <taxon>Chalcidoidea</taxon>
        <taxon>Agaonidae</taxon>
        <taxon>Agaoninae</taxon>
        <taxon>Ceratosolen</taxon>
    </lineage>
</organism>
<gene>
    <name evidence="5" type="primary">LOC105366183</name>
</gene>
<dbReference type="GeneID" id="105366183"/>
<evidence type="ECO:0000313" key="4">
    <source>
        <dbReference type="Proteomes" id="UP000695007"/>
    </source>
</evidence>
<dbReference type="GO" id="GO:0005634">
    <property type="term" value="C:nucleus"/>
    <property type="evidence" value="ECO:0007669"/>
    <property type="project" value="TreeGrafter"/>
</dbReference>
<comment type="similarity">
    <text evidence="1">Belongs to the TRIAP1/MDM35 family.</text>
</comment>
<dbReference type="Proteomes" id="UP000695007">
    <property type="component" value="Unplaced"/>
</dbReference>